<evidence type="ECO:0000256" key="1">
    <source>
        <dbReference type="SAM" id="SignalP"/>
    </source>
</evidence>
<name>G2LH28_CHLTF</name>
<dbReference type="OrthoDB" id="9876587at2"/>
<dbReference type="EMBL" id="CP002514">
    <property type="protein sequence ID" value="AEP11770.1"/>
    <property type="molecule type" value="Genomic_DNA"/>
</dbReference>
<dbReference type="Proteomes" id="UP000006791">
    <property type="component" value="Chromosome 1"/>
</dbReference>
<organism evidence="2 3">
    <name type="scientific">Chloracidobacterium thermophilum (strain B)</name>
    <dbReference type="NCBI Taxonomy" id="981222"/>
    <lineage>
        <taxon>Bacteria</taxon>
        <taxon>Pseudomonadati</taxon>
        <taxon>Acidobacteriota</taxon>
        <taxon>Terriglobia</taxon>
        <taxon>Terriglobales</taxon>
        <taxon>Acidobacteriaceae</taxon>
        <taxon>Chloracidobacterium</taxon>
    </lineage>
</organism>
<keyword evidence="3" id="KW-1185">Reference proteome</keyword>
<dbReference type="KEGG" id="ctm:Cabther_A1016"/>
<accession>G2LH28</accession>
<proteinExistence type="predicted"/>
<feature type="chain" id="PRO_5003433168" evidence="1">
    <location>
        <begin position="23"/>
        <end position="462"/>
    </location>
</feature>
<dbReference type="AlphaFoldDB" id="G2LH28"/>
<evidence type="ECO:0000313" key="3">
    <source>
        <dbReference type="Proteomes" id="UP000006791"/>
    </source>
</evidence>
<reference evidence="2 3" key="1">
    <citation type="journal article" date="2012" name="Environ. Microbiol.">
        <title>Complete genome of Candidatus Chloracidobacterium thermophilum, a chlorophyll-based photoheterotroph belonging to the phylum Acidobacteria.</title>
        <authorList>
            <person name="Garcia Costas A.M."/>
            <person name="Liu Z."/>
            <person name="Tomsho L.P."/>
            <person name="Schuster S.C."/>
            <person name="Ward D.M."/>
            <person name="Bryant D.A."/>
        </authorList>
    </citation>
    <scope>NUCLEOTIDE SEQUENCE [LARGE SCALE GENOMIC DNA]</scope>
    <source>
        <strain evidence="2 3">B</strain>
    </source>
</reference>
<gene>
    <name evidence="2" type="ordered locus">Cabther_A1016</name>
</gene>
<sequence>MKQSLLPLALLLFFGGLLTAQADVAVERQAALYPGYTLSSTTSMRTLADLRLMTALPKGDTPIVIDGLPEWMRVGETRTVTFRFAGDGVSARLAGAVAFESHPVRDAIYYSAGRIMADRSRLSAVLDIDVLPSPTPHEVVWRVTARHAGMAGVLAVCASRTPEGEVVSQVAAIRVLDTTAAGSLPPSSVKAEPPPAFLPLYVGERMTWSGFAQSLAGRLPVFDFAVLSLDSGCIQGSFSNSTLVIQGNAVGRALLVGALGDEQAWKPFVTTVEVSAGPTATEPRLRGFVNNFVTLKNQRVMVLGDHLERASQVSLLAEDGTFLSLPFRAWSGRLGLFELPPRVGRYTVWLSDEQGQQLTDTHTVVCHNIQVTNVARVHLPGRSSVPTVGLFVRGQGLGDTPTLIVNGIETQASVKKSLRGLFNQRVYFRLPAEVLRERYVSVQVMNPDGYVSDTYLLDLRAD</sequence>
<evidence type="ECO:0000313" key="2">
    <source>
        <dbReference type="EMBL" id="AEP11770.1"/>
    </source>
</evidence>
<dbReference type="HOGENOM" id="CLU_591474_0_0_0"/>
<protein>
    <submittedName>
        <fullName evidence="2">Uncharacterized protein</fullName>
    </submittedName>
</protein>
<feature type="signal peptide" evidence="1">
    <location>
        <begin position="1"/>
        <end position="22"/>
    </location>
</feature>
<keyword evidence="1" id="KW-0732">Signal</keyword>